<keyword evidence="1" id="KW-1133">Transmembrane helix</keyword>
<dbReference type="STRING" id="477680.SAMN05421788_10818"/>
<dbReference type="Proteomes" id="UP000186917">
    <property type="component" value="Unassembled WGS sequence"/>
</dbReference>
<feature type="transmembrane region" description="Helical" evidence="1">
    <location>
        <begin position="267"/>
        <end position="285"/>
    </location>
</feature>
<feature type="chain" id="PRO_5030022823" evidence="2">
    <location>
        <begin position="27"/>
        <end position="297"/>
    </location>
</feature>
<dbReference type="KEGG" id="fln:FLA_1855"/>
<reference evidence="4" key="1">
    <citation type="submission" date="2017-01" db="EMBL/GenBank/DDBJ databases">
        <authorList>
            <person name="Varghese N."/>
            <person name="Submissions S."/>
        </authorList>
    </citation>
    <scope>NUCLEOTIDE SEQUENCE [LARGE SCALE GENOMIC DNA]</scope>
    <source>
        <strain evidence="4">DSM 21054</strain>
    </source>
</reference>
<evidence type="ECO:0000313" key="4">
    <source>
        <dbReference type="Proteomes" id="UP000186917"/>
    </source>
</evidence>
<sequence length="297" mass="32494">MKWLLKQRLLIAGLLLGILFQGRAMAQENEPPELMLKLAYYNNDNIAYVKVSALEKKDGKLNPVEALPVALYLQDTLAANSIGKVVTDRTGKATATIPARLQAVWKAATTLSFVAVSQPQGKLAAKTQSVDITRARLLLDTLPGEDGSRSIVARVEEWQQDSFVAVKDVELKIGVQRLASFLPVGEDETYTTDSLGVANASFSLQKLPGDAKGNLVMVARVEDNDTYGNISVSKTVPWGMVKKDDEFGYGKRAMWAVNAKAPLPLQMVAYTLICAVWGILLYLVMQIVKIKRIGKEA</sequence>
<keyword evidence="1" id="KW-0812">Transmembrane</keyword>
<dbReference type="AlphaFoldDB" id="A0A173ME23"/>
<evidence type="ECO:0000256" key="1">
    <source>
        <dbReference type="SAM" id="Phobius"/>
    </source>
</evidence>
<dbReference type="EMBL" id="FTOR01000008">
    <property type="protein sequence ID" value="SIT28402.1"/>
    <property type="molecule type" value="Genomic_DNA"/>
</dbReference>
<proteinExistence type="predicted"/>
<keyword evidence="4" id="KW-1185">Reference proteome</keyword>
<organism evidence="3 4">
    <name type="scientific">Filimonas lacunae</name>
    <dbReference type="NCBI Taxonomy" id="477680"/>
    <lineage>
        <taxon>Bacteria</taxon>
        <taxon>Pseudomonadati</taxon>
        <taxon>Bacteroidota</taxon>
        <taxon>Chitinophagia</taxon>
        <taxon>Chitinophagales</taxon>
        <taxon>Chitinophagaceae</taxon>
        <taxon>Filimonas</taxon>
    </lineage>
</organism>
<protein>
    <submittedName>
        <fullName evidence="3">Uncharacterized protein</fullName>
    </submittedName>
</protein>
<accession>A0A173ME23</accession>
<keyword evidence="1" id="KW-0472">Membrane</keyword>
<evidence type="ECO:0000256" key="2">
    <source>
        <dbReference type="SAM" id="SignalP"/>
    </source>
</evidence>
<evidence type="ECO:0000313" key="3">
    <source>
        <dbReference type="EMBL" id="SIT28402.1"/>
    </source>
</evidence>
<dbReference type="RefSeq" id="WP_076381062.1">
    <property type="nucleotide sequence ID" value="NZ_AP017422.1"/>
</dbReference>
<gene>
    <name evidence="3" type="ORF">SAMN05421788_10818</name>
</gene>
<dbReference type="OrthoDB" id="670926at2"/>
<name>A0A173ME23_9BACT</name>
<keyword evidence="2" id="KW-0732">Signal</keyword>
<feature type="signal peptide" evidence="2">
    <location>
        <begin position="1"/>
        <end position="26"/>
    </location>
</feature>